<dbReference type="EMBL" id="AAOE01000004">
    <property type="protein sequence ID" value="EAR10342.1"/>
    <property type="molecule type" value="Genomic_DNA"/>
</dbReference>
<dbReference type="OrthoDB" id="2380306at2"/>
<reference evidence="2 3" key="1">
    <citation type="submission" date="2006-02" db="EMBL/GenBank/DDBJ databases">
        <authorList>
            <person name="Pinhassi J."/>
            <person name="Pedros-Alio C."/>
            <person name="Ferriera S."/>
            <person name="Johnson J."/>
            <person name="Kravitz S."/>
            <person name="Halpern A."/>
            <person name="Remington K."/>
            <person name="Beeson K."/>
            <person name="Tran B."/>
            <person name="Rogers Y.-H."/>
            <person name="Friedman R."/>
            <person name="Venter J.C."/>
        </authorList>
    </citation>
    <scope>NUCLEOTIDE SEQUENCE [LARGE SCALE GENOMIC DNA]</scope>
    <source>
        <strain evidence="2 3">MED297</strain>
    </source>
</reference>
<dbReference type="STRING" id="314283.MED297_00935"/>
<evidence type="ECO:0000313" key="2">
    <source>
        <dbReference type="EMBL" id="EAR10342.1"/>
    </source>
</evidence>
<comment type="caution">
    <text evidence="2">The sequence shown here is derived from an EMBL/GenBank/DDBJ whole genome shotgun (WGS) entry which is preliminary data.</text>
</comment>
<dbReference type="AlphaFoldDB" id="A4BBK7"/>
<dbReference type="SUPFAM" id="SSF55729">
    <property type="entry name" value="Acyl-CoA N-acyltransferases (Nat)"/>
    <property type="match status" value="1"/>
</dbReference>
<keyword evidence="3" id="KW-1185">Reference proteome</keyword>
<dbReference type="InterPro" id="IPR000182">
    <property type="entry name" value="GNAT_dom"/>
</dbReference>
<accession>A4BBK7</accession>
<dbReference type="Proteomes" id="UP000005953">
    <property type="component" value="Unassembled WGS sequence"/>
</dbReference>
<dbReference type="CDD" id="cd04301">
    <property type="entry name" value="NAT_SF"/>
    <property type="match status" value="1"/>
</dbReference>
<dbReference type="Pfam" id="PF13508">
    <property type="entry name" value="Acetyltransf_7"/>
    <property type="match status" value="1"/>
</dbReference>
<keyword evidence="2" id="KW-0808">Transferase</keyword>
<protein>
    <submittedName>
        <fullName evidence="2">Predicted acyltransferase</fullName>
    </submittedName>
</protein>
<organism evidence="2 3">
    <name type="scientific">Reinekea blandensis MED297</name>
    <dbReference type="NCBI Taxonomy" id="314283"/>
    <lineage>
        <taxon>Bacteria</taxon>
        <taxon>Pseudomonadati</taxon>
        <taxon>Pseudomonadota</taxon>
        <taxon>Gammaproteobacteria</taxon>
        <taxon>Oceanospirillales</taxon>
        <taxon>Saccharospirillaceae</taxon>
        <taxon>Reinekea</taxon>
    </lineage>
</organism>
<evidence type="ECO:0000313" key="3">
    <source>
        <dbReference type="Proteomes" id="UP000005953"/>
    </source>
</evidence>
<keyword evidence="2" id="KW-0012">Acyltransferase</keyword>
<dbReference type="PROSITE" id="PS51186">
    <property type="entry name" value="GNAT"/>
    <property type="match status" value="1"/>
</dbReference>
<proteinExistence type="predicted"/>
<dbReference type="Gene3D" id="3.40.630.30">
    <property type="match status" value="1"/>
</dbReference>
<dbReference type="HOGENOM" id="CLU_119554_0_0_6"/>
<sequence>MSWVIRPFDMADLDGCQCVMSSNTPRFFAPDEYAEFTEDLQHRSRLPENRRWPYFVLVTNQQVRGCGGYAQIKDGTATLVWGMVDSSEHGQGLGRELLRYRLWHMPPSIHSVEIDTTPASFGFYRRFGFDAYQQEPDGYGPGLDKVLARLKR</sequence>
<dbReference type="InterPro" id="IPR016181">
    <property type="entry name" value="Acyl_CoA_acyltransferase"/>
</dbReference>
<gene>
    <name evidence="2" type="ORF">MED297_00935</name>
</gene>
<name>A4BBK7_9GAMM</name>
<dbReference type="GO" id="GO:0016747">
    <property type="term" value="F:acyltransferase activity, transferring groups other than amino-acyl groups"/>
    <property type="evidence" value="ECO:0007669"/>
    <property type="project" value="InterPro"/>
</dbReference>
<evidence type="ECO:0000259" key="1">
    <source>
        <dbReference type="PROSITE" id="PS51186"/>
    </source>
</evidence>
<feature type="domain" description="N-acetyltransferase" evidence="1">
    <location>
        <begin position="3"/>
        <end position="152"/>
    </location>
</feature>